<evidence type="ECO:0000256" key="2">
    <source>
        <dbReference type="ARBA" id="ARBA00022801"/>
    </source>
</evidence>
<feature type="domain" description="3'-5' exonuclease" evidence="3">
    <location>
        <begin position="51"/>
        <end position="225"/>
    </location>
</feature>
<dbReference type="OrthoDB" id="446462at2759"/>
<dbReference type="InterPro" id="IPR051132">
    <property type="entry name" value="3-5_Exonuclease_domain"/>
</dbReference>
<gene>
    <name evidence="4" type="ORF">Tsubulata_002600</name>
</gene>
<dbReference type="PANTHER" id="PTHR13620:SF102">
    <property type="entry name" value="PROTEIN RISC-INTERACTING CLEARING 3'-5' EXORIBONUCLEASE 2"/>
    <property type="match status" value="1"/>
</dbReference>
<proteinExistence type="predicted"/>
<reference evidence="4" key="2">
    <citation type="journal article" date="2023" name="Plants (Basel)">
        <title>Annotation of the Turnera subulata (Passifloraceae) Draft Genome Reveals the S-Locus Evolved after the Divergence of Turneroideae from Passifloroideae in a Stepwise Manner.</title>
        <authorList>
            <person name="Henning P.M."/>
            <person name="Roalson E.H."/>
            <person name="Mir W."/>
            <person name="McCubbin A.G."/>
            <person name="Shore J.S."/>
        </authorList>
    </citation>
    <scope>NUCLEOTIDE SEQUENCE</scope>
    <source>
        <strain evidence="4">F60SS</strain>
    </source>
</reference>
<dbReference type="GO" id="GO:0008408">
    <property type="term" value="F:3'-5' exonuclease activity"/>
    <property type="evidence" value="ECO:0007669"/>
    <property type="project" value="InterPro"/>
</dbReference>
<dbReference type="Gene3D" id="3.30.420.10">
    <property type="entry name" value="Ribonuclease H-like superfamily/Ribonuclease H"/>
    <property type="match status" value="1"/>
</dbReference>
<dbReference type="GO" id="GO:0005737">
    <property type="term" value="C:cytoplasm"/>
    <property type="evidence" value="ECO:0007669"/>
    <property type="project" value="TreeGrafter"/>
</dbReference>
<dbReference type="GO" id="GO:0003676">
    <property type="term" value="F:nucleic acid binding"/>
    <property type="evidence" value="ECO:0007669"/>
    <property type="project" value="InterPro"/>
</dbReference>
<evidence type="ECO:0000313" key="4">
    <source>
        <dbReference type="EMBL" id="KAJ4833356.1"/>
    </source>
</evidence>
<protein>
    <recommendedName>
        <fullName evidence="3">3'-5' exonuclease domain-containing protein</fullName>
    </recommendedName>
</protein>
<dbReference type="EMBL" id="JAKUCV010004971">
    <property type="protein sequence ID" value="KAJ4833356.1"/>
    <property type="molecule type" value="Genomic_DNA"/>
</dbReference>
<dbReference type="InterPro" id="IPR036397">
    <property type="entry name" value="RNaseH_sf"/>
</dbReference>
<evidence type="ECO:0000259" key="3">
    <source>
        <dbReference type="Pfam" id="PF01612"/>
    </source>
</evidence>
<accession>A0A9Q0J8G3</accession>
<dbReference type="AlphaFoldDB" id="A0A9Q0J8G3"/>
<keyword evidence="1" id="KW-0540">Nuclease</keyword>
<evidence type="ECO:0000313" key="5">
    <source>
        <dbReference type="Proteomes" id="UP001141552"/>
    </source>
</evidence>
<name>A0A9Q0J8G3_9ROSI</name>
<dbReference type="InterPro" id="IPR002562">
    <property type="entry name" value="3'-5'_exonuclease_dom"/>
</dbReference>
<evidence type="ECO:0000256" key="1">
    <source>
        <dbReference type="ARBA" id="ARBA00022722"/>
    </source>
</evidence>
<dbReference type="Pfam" id="PF01612">
    <property type="entry name" value="DNA_pol_A_exo1"/>
    <property type="match status" value="1"/>
</dbReference>
<dbReference type="GO" id="GO:0005634">
    <property type="term" value="C:nucleus"/>
    <property type="evidence" value="ECO:0007669"/>
    <property type="project" value="TreeGrafter"/>
</dbReference>
<comment type="caution">
    <text evidence="4">The sequence shown here is derived from an EMBL/GenBank/DDBJ whole genome shotgun (WGS) entry which is preliminary data.</text>
</comment>
<dbReference type="SUPFAM" id="SSF53098">
    <property type="entry name" value="Ribonuclease H-like"/>
    <property type="match status" value="1"/>
</dbReference>
<sequence>MKGIPCIRHLSIRPPLVTQRMPRFKGIDFLMEDGNGIQTQVVSSQRALKSSLEDMLEAMHGEEDMIVGLEMEFSAKDIEGKCFVQQRIEVLTLCTGSKCVLIRLDSDLDEGWFEKLCMFLANKDIVFVGVHTKQDLVKLENEYGLRVKNFVELSELAAGVMMKPCVAGYGVRKLATELEVLELKPRPSKVCWSDWNAGKSQLSNAPIKCSTMDAYASYKIGKKLLEDEE</sequence>
<keyword evidence="5" id="KW-1185">Reference proteome</keyword>
<dbReference type="PANTHER" id="PTHR13620">
    <property type="entry name" value="3-5 EXONUCLEASE"/>
    <property type="match status" value="1"/>
</dbReference>
<keyword evidence="2" id="KW-0378">Hydrolase</keyword>
<organism evidence="4 5">
    <name type="scientific">Turnera subulata</name>
    <dbReference type="NCBI Taxonomy" id="218843"/>
    <lineage>
        <taxon>Eukaryota</taxon>
        <taxon>Viridiplantae</taxon>
        <taxon>Streptophyta</taxon>
        <taxon>Embryophyta</taxon>
        <taxon>Tracheophyta</taxon>
        <taxon>Spermatophyta</taxon>
        <taxon>Magnoliopsida</taxon>
        <taxon>eudicotyledons</taxon>
        <taxon>Gunneridae</taxon>
        <taxon>Pentapetalae</taxon>
        <taxon>rosids</taxon>
        <taxon>fabids</taxon>
        <taxon>Malpighiales</taxon>
        <taxon>Passifloraceae</taxon>
        <taxon>Turnera</taxon>
    </lineage>
</organism>
<dbReference type="Proteomes" id="UP001141552">
    <property type="component" value="Unassembled WGS sequence"/>
</dbReference>
<dbReference type="GO" id="GO:0006139">
    <property type="term" value="P:nucleobase-containing compound metabolic process"/>
    <property type="evidence" value="ECO:0007669"/>
    <property type="project" value="InterPro"/>
</dbReference>
<dbReference type="InterPro" id="IPR012337">
    <property type="entry name" value="RNaseH-like_sf"/>
</dbReference>
<reference evidence="4" key="1">
    <citation type="submission" date="2022-02" db="EMBL/GenBank/DDBJ databases">
        <authorList>
            <person name="Henning P.M."/>
            <person name="McCubbin A.G."/>
            <person name="Shore J.S."/>
        </authorList>
    </citation>
    <scope>NUCLEOTIDE SEQUENCE</scope>
    <source>
        <strain evidence="4">F60SS</strain>
        <tissue evidence="4">Leaves</tissue>
    </source>
</reference>